<feature type="region of interest" description="Disordered" evidence="1">
    <location>
        <begin position="1"/>
        <end position="36"/>
    </location>
</feature>
<reference evidence="2 3" key="1">
    <citation type="journal article" date="2023" name="Nucleic Acids Res.">
        <title>The hologenome of Daphnia magna reveals possible DNA methylation and microbiome-mediated evolution of the host genome.</title>
        <authorList>
            <person name="Chaturvedi A."/>
            <person name="Li X."/>
            <person name="Dhandapani V."/>
            <person name="Marshall H."/>
            <person name="Kissane S."/>
            <person name="Cuenca-Cambronero M."/>
            <person name="Asole G."/>
            <person name="Calvet F."/>
            <person name="Ruiz-Romero M."/>
            <person name="Marangio P."/>
            <person name="Guigo R."/>
            <person name="Rago D."/>
            <person name="Mirbahai L."/>
            <person name="Eastwood N."/>
            <person name="Colbourne J.K."/>
            <person name="Zhou J."/>
            <person name="Mallon E."/>
            <person name="Orsini L."/>
        </authorList>
    </citation>
    <scope>NUCLEOTIDE SEQUENCE [LARGE SCALE GENOMIC DNA]</scope>
    <source>
        <strain evidence="2">LRV0_1</strain>
    </source>
</reference>
<evidence type="ECO:0000256" key="1">
    <source>
        <dbReference type="SAM" id="MobiDB-lite"/>
    </source>
</evidence>
<evidence type="ECO:0000313" key="3">
    <source>
        <dbReference type="Proteomes" id="UP001234178"/>
    </source>
</evidence>
<dbReference type="Proteomes" id="UP001234178">
    <property type="component" value="Unassembled WGS sequence"/>
</dbReference>
<keyword evidence="3" id="KW-1185">Reference proteome</keyword>
<protein>
    <submittedName>
        <fullName evidence="2">Uncharacterized protein</fullName>
    </submittedName>
</protein>
<comment type="caution">
    <text evidence="2">The sequence shown here is derived from an EMBL/GenBank/DDBJ whole genome shotgun (WGS) entry which is preliminary data.</text>
</comment>
<proteinExistence type="predicted"/>
<gene>
    <name evidence="2" type="ORF">OUZ56_007929</name>
</gene>
<organism evidence="2 3">
    <name type="scientific">Daphnia magna</name>
    <dbReference type="NCBI Taxonomy" id="35525"/>
    <lineage>
        <taxon>Eukaryota</taxon>
        <taxon>Metazoa</taxon>
        <taxon>Ecdysozoa</taxon>
        <taxon>Arthropoda</taxon>
        <taxon>Crustacea</taxon>
        <taxon>Branchiopoda</taxon>
        <taxon>Diplostraca</taxon>
        <taxon>Cladocera</taxon>
        <taxon>Anomopoda</taxon>
        <taxon>Daphniidae</taxon>
        <taxon>Daphnia</taxon>
    </lineage>
</organism>
<sequence length="67" mass="7689">MRQLSRGRSHSSEHKRNEKEKKPPPPRRTPVKRGFVSGWPVAKERGYWFRSPPACSAASIGQFEGRI</sequence>
<evidence type="ECO:0000313" key="2">
    <source>
        <dbReference type="EMBL" id="KAK4022467.1"/>
    </source>
</evidence>
<dbReference type="EMBL" id="JAOYFB010000037">
    <property type="protein sequence ID" value="KAK4022467.1"/>
    <property type="molecule type" value="Genomic_DNA"/>
</dbReference>
<feature type="compositionally biased region" description="Basic and acidic residues" evidence="1">
    <location>
        <begin position="10"/>
        <end position="23"/>
    </location>
</feature>
<name>A0ABR0ABF4_9CRUS</name>
<accession>A0ABR0ABF4</accession>